<evidence type="ECO:0000313" key="1">
    <source>
        <dbReference type="EMBL" id="MPC65737.1"/>
    </source>
</evidence>
<organism evidence="1 2">
    <name type="scientific">Portunus trituberculatus</name>
    <name type="common">Swimming crab</name>
    <name type="synonym">Neptunus trituberculatus</name>
    <dbReference type="NCBI Taxonomy" id="210409"/>
    <lineage>
        <taxon>Eukaryota</taxon>
        <taxon>Metazoa</taxon>
        <taxon>Ecdysozoa</taxon>
        <taxon>Arthropoda</taxon>
        <taxon>Crustacea</taxon>
        <taxon>Multicrustacea</taxon>
        <taxon>Malacostraca</taxon>
        <taxon>Eumalacostraca</taxon>
        <taxon>Eucarida</taxon>
        <taxon>Decapoda</taxon>
        <taxon>Pleocyemata</taxon>
        <taxon>Brachyura</taxon>
        <taxon>Eubrachyura</taxon>
        <taxon>Portunoidea</taxon>
        <taxon>Portunidae</taxon>
        <taxon>Portuninae</taxon>
        <taxon>Portunus</taxon>
    </lineage>
</organism>
<dbReference type="AlphaFoldDB" id="A0A5B7H8Z4"/>
<reference evidence="1 2" key="1">
    <citation type="submission" date="2019-05" db="EMBL/GenBank/DDBJ databases">
        <title>Another draft genome of Portunus trituberculatus and its Hox gene families provides insights of decapod evolution.</title>
        <authorList>
            <person name="Jeong J.-H."/>
            <person name="Song I."/>
            <person name="Kim S."/>
            <person name="Choi T."/>
            <person name="Kim D."/>
            <person name="Ryu S."/>
            <person name="Kim W."/>
        </authorList>
    </citation>
    <scope>NUCLEOTIDE SEQUENCE [LARGE SCALE GENOMIC DNA]</scope>
    <source>
        <tissue evidence="1">Muscle</tissue>
    </source>
</reference>
<dbReference type="EMBL" id="VSRR010023751">
    <property type="protein sequence ID" value="MPC65737.1"/>
    <property type="molecule type" value="Genomic_DNA"/>
</dbReference>
<protein>
    <submittedName>
        <fullName evidence="1">Uncharacterized protein</fullName>
    </submittedName>
</protein>
<dbReference type="Proteomes" id="UP000324222">
    <property type="component" value="Unassembled WGS sequence"/>
</dbReference>
<sequence>MACYVAPLVSLFSILPSHSPFPSPTNLYLTYLISSPFLPCSTFSLKNITYITVPLPKKFLPSSTAGDHIPLLTLTLLCRTTPFRLTLPTPLS</sequence>
<name>A0A5B7H8Z4_PORTR</name>
<evidence type="ECO:0000313" key="2">
    <source>
        <dbReference type="Proteomes" id="UP000324222"/>
    </source>
</evidence>
<keyword evidence="2" id="KW-1185">Reference proteome</keyword>
<proteinExistence type="predicted"/>
<gene>
    <name evidence="1" type="ORF">E2C01_059873</name>
</gene>
<accession>A0A5B7H8Z4</accession>
<comment type="caution">
    <text evidence="1">The sequence shown here is derived from an EMBL/GenBank/DDBJ whole genome shotgun (WGS) entry which is preliminary data.</text>
</comment>